<keyword evidence="2" id="KW-1185">Reference proteome</keyword>
<evidence type="ECO:0008006" key="3">
    <source>
        <dbReference type="Google" id="ProtNLM"/>
    </source>
</evidence>
<dbReference type="Pfam" id="PF01724">
    <property type="entry name" value="DUF29"/>
    <property type="match status" value="1"/>
</dbReference>
<accession>A0A2K8UGZ9</accession>
<dbReference type="Proteomes" id="UP000232638">
    <property type="component" value="Chromosome"/>
</dbReference>
<proteinExistence type="predicted"/>
<dbReference type="AlphaFoldDB" id="A0A2K8UGZ9"/>
<dbReference type="Gene3D" id="1.20.1220.20">
    <property type="entry name" value="Uncharcterised protein PF01724"/>
    <property type="match status" value="1"/>
</dbReference>
<gene>
    <name evidence="1" type="ORF">THSYN_17555</name>
</gene>
<evidence type="ECO:0000313" key="1">
    <source>
        <dbReference type="EMBL" id="AUB84825.1"/>
    </source>
</evidence>
<protein>
    <recommendedName>
        <fullName evidence="3">DUF29 domain-containing protein</fullName>
    </recommendedName>
</protein>
<dbReference type="EMBL" id="CP020370">
    <property type="protein sequence ID" value="AUB84825.1"/>
    <property type="molecule type" value="Genomic_DNA"/>
</dbReference>
<name>A0A2K8UGZ9_9GAMM</name>
<dbReference type="InterPro" id="IPR002636">
    <property type="entry name" value="DUF29"/>
</dbReference>
<evidence type="ECO:0000313" key="2">
    <source>
        <dbReference type="Proteomes" id="UP000232638"/>
    </source>
</evidence>
<reference evidence="1 2" key="1">
    <citation type="submission" date="2017-03" db="EMBL/GenBank/DDBJ databases">
        <title>Complete genome sequence of Candidatus 'Thiodictyon syntrophicum' sp. nov. strain Cad16T, a photolithoautotroph purple sulfur bacterium isolated from an alpine meromictic lake.</title>
        <authorList>
            <person name="Luedin S.M."/>
            <person name="Pothier J.F."/>
            <person name="Danza F."/>
            <person name="Storelli N."/>
            <person name="Wittwer M."/>
            <person name="Tonolla M."/>
        </authorList>
    </citation>
    <scope>NUCLEOTIDE SEQUENCE [LARGE SCALE GENOMIC DNA]</scope>
    <source>
        <strain evidence="1 2">Cad16T</strain>
    </source>
</reference>
<sequence>MIERSVADLYERDFYAWASEQAGLLRAGQLAAVDLAHVAEEIESMGRSERRELVNRLVVLLPHLLKWRFQTGRQGNSWRLSIKEQRIRLKLHLEDNPSLKSHLDWAITQAYQLAVIEAERETGLPESTFPVICPFRHWFSLVLPYPYVFVVFL</sequence>
<dbReference type="OrthoDB" id="5766125at2"/>
<dbReference type="KEGG" id="tsy:THSYN_17555"/>
<dbReference type="PANTHER" id="PTHR34235">
    <property type="entry name" value="SLR1203 PROTEIN-RELATED"/>
    <property type="match status" value="1"/>
</dbReference>
<organism evidence="1 2">
    <name type="scientific">Candidatus Thiodictyon syntrophicum</name>
    <dbReference type="NCBI Taxonomy" id="1166950"/>
    <lineage>
        <taxon>Bacteria</taxon>
        <taxon>Pseudomonadati</taxon>
        <taxon>Pseudomonadota</taxon>
        <taxon>Gammaproteobacteria</taxon>
        <taxon>Chromatiales</taxon>
        <taxon>Chromatiaceae</taxon>
        <taxon>Thiodictyon</taxon>
    </lineage>
</organism>